<proteinExistence type="predicted"/>
<evidence type="ECO:0000313" key="4">
    <source>
        <dbReference type="Proteomes" id="UP001250656"/>
    </source>
</evidence>
<dbReference type="EMBL" id="JAVTTP010000001">
    <property type="protein sequence ID" value="MDT7830412.1"/>
    <property type="molecule type" value="Genomic_DNA"/>
</dbReference>
<comment type="caution">
    <text evidence="3">The sequence shown here is derived from an EMBL/GenBank/DDBJ whole genome shotgun (WGS) entry which is preliminary data.</text>
</comment>
<dbReference type="PANTHER" id="PTHR30388">
    <property type="entry name" value="ALDEHYDE OXIDOREDUCTASE MOLYBDENUM COFACTOR ASSEMBLY PROTEIN"/>
    <property type="match status" value="1"/>
</dbReference>
<dbReference type="InterPro" id="IPR027051">
    <property type="entry name" value="XdhC_Rossmann_dom"/>
</dbReference>
<gene>
    <name evidence="3" type="ORF">RQM65_17210</name>
</gene>
<sequence>MTHELKKIVQAHKNAKARKLKTVLATVVALEGSSYRRPGVRMLIRDDGKTVGAVSGGCVEKEIVEQAQGVFSDGIPKMMTYDGRYRLGCEGILYILIEPFEPQSDFFTAFGNILLKRESFPATCYFSRSEGSKGSYGSVFSFDGKEFPVRPSFAADAKAERFEQRLQPCFKLIIIGAEHDAVQLCLFASLTGWEVTVVAGVSEGKEIQDFPGAARFVPLEPEMLPVTDIDEHTGVMVMTHSYVRDLAYLMTLRDARPAYLGLLGPASRRERLLGDFIERHPEVSDRFIDGIHGPAGLNIGAVTAQEIALAILAEILSVTRDHKPVMLKNKSGRIHNQ</sequence>
<dbReference type="InterPro" id="IPR052698">
    <property type="entry name" value="MoCofactor_Util/Proc"/>
</dbReference>
<accession>A0ABU3LBG1</accession>
<dbReference type="Pfam" id="PF02625">
    <property type="entry name" value="XdhC_CoxI"/>
    <property type="match status" value="1"/>
</dbReference>
<evidence type="ECO:0000259" key="1">
    <source>
        <dbReference type="Pfam" id="PF02625"/>
    </source>
</evidence>
<reference evidence="3 4" key="1">
    <citation type="submission" date="2023-09" db="EMBL/GenBank/DDBJ databases">
        <title>Novel taxa isolated from Blanes Bay.</title>
        <authorList>
            <person name="Rey-Velasco X."/>
            <person name="Lucena T."/>
        </authorList>
    </citation>
    <scope>NUCLEOTIDE SEQUENCE [LARGE SCALE GENOMIC DNA]</scope>
    <source>
        <strain evidence="3 4">S334</strain>
    </source>
</reference>
<keyword evidence="4" id="KW-1185">Reference proteome</keyword>
<feature type="domain" description="XdhC Rossmann" evidence="2">
    <location>
        <begin position="172"/>
        <end position="315"/>
    </location>
</feature>
<evidence type="ECO:0000259" key="2">
    <source>
        <dbReference type="Pfam" id="PF13478"/>
    </source>
</evidence>
<dbReference type="Proteomes" id="UP001250656">
    <property type="component" value="Unassembled WGS sequence"/>
</dbReference>
<dbReference type="Gene3D" id="3.40.50.720">
    <property type="entry name" value="NAD(P)-binding Rossmann-like Domain"/>
    <property type="match status" value="1"/>
</dbReference>
<dbReference type="RefSeq" id="WP_314016661.1">
    <property type="nucleotide sequence ID" value="NZ_JAVTTP010000001.1"/>
</dbReference>
<dbReference type="Pfam" id="PF13478">
    <property type="entry name" value="XdhC_C"/>
    <property type="match status" value="1"/>
</dbReference>
<feature type="domain" description="XdhC- CoxI" evidence="1">
    <location>
        <begin position="18"/>
        <end position="82"/>
    </location>
</feature>
<protein>
    <submittedName>
        <fullName evidence="3">XdhC family protein</fullName>
    </submittedName>
</protein>
<dbReference type="InterPro" id="IPR003777">
    <property type="entry name" value="XdhC_CoxI"/>
</dbReference>
<organism evidence="3 4">
    <name type="scientific">Pricia mediterranea</name>
    <dbReference type="NCBI Taxonomy" id="3076079"/>
    <lineage>
        <taxon>Bacteria</taxon>
        <taxon>Pseudomonadati</taxon>
        <taxon>Bacteroidota</taxon>
        <taxon>Flavobacteriia</taxon>
        <taxon>Flavobacteriales</taxon>
        <taxon>Flavobacteriaceae</taxon>
        <taxon>Pricia</taxon>
    </lineage>
</organism>
<dbReference type="PANTHER" id="PTHR30388:SF6">
    <property type="entry name" value="XANTHINE DEHYDROGENASE SUBUNIT A-RELATED"/>
    <property type="match status" value="1"/>
</dbReference>
<name>A0ABU3LBG1_9FLAO</name>
<evidence type="ECO:0000313" key="3">
    <source>
        <dbReference type="EMBL" id="MDT7830412.1"/>
    </source>
</evidence>